<protein>
    <submittedName>
        <fullName evidence="8">O-antigen ligase family protein</fullName>
    </submittedName>
</protein>
<dbReference type="PANTHER" id="PTHR37422:SF13">
    <property type="entry name" value="LIPOPOLYSACCHARIDE BIOSYNTHESIS PROTEIN PA4999-RELATED"/>
    <property type="match status" value="1"/>
</dbReference>
<name>A0ABU2LGG0_9ACTN</name>
<dbReference type="InterPro" id="IPR007016">
    <property type="entry name" value="O-antigen_ligase-rel_domated"/>
</dbReference>
<evidence type="ECO:0000256" key="5">
    <source>
        <dbReference type="SAM" id="MobiDB-lite"/>
    </source>
</evidence>
<reference evidence="9" key="1">
    <citation type="submission" date="2023-07" db="EMBL/GenBank/DDBJ databases">
        <title>30 novel species of actinomycetes from the DSMZ collection.</title>
        <authorList>
            <person name="Nouioui I."/>
        </authorList>
    </citation>
    <scope>NUCLEOTIDE SEQUENCE [LARGE SCALE GENOMIC DNA]</scope>
    <source>
        <strain evidence="9">DSM 44917</strain>
    </source>
</reference>
<comment type="subcellular location">
    <subcellularLocation>
        <location evidence="1">Membrane</location>
        <topology evidence="1">Multi-pass membrane protein</topology>
    </subcellularLocation>
</comment>
<feature type="transmembrane region" description="Helical" evidence="6">
    <location>
        <begin position="257"/>
        <end position="275"/>
    </location>
</feature>
<keyword evidence="4 6" id="KW-0472">Membrane</keyword>
<feature type="transmembrane region" description="Helical" evidence="6">
    <location>
        <begin position="138"/>
        <end position="157"/>
    </location>
</feature>
<accession>A0ABU2LGG0</accession>
<evidence type="ECO:0000313" key="8">
    <source>
        <dbReference type="EMBL" id="MDT0310666.1"/>
    </source>
</evidence>
<feature type="compositionally biased region" description="Low complexity" evidence="5">
    <location>
        <begin position="1"/>
        <end position="18"/>
    </location>
</feature>
<evidence type="ECO:0000256" key="4">
    <source>
        <dbReference type="ARBA" id="ARBA00023136"/>
    </source>
</evidence>
<keyword evidence="3 6" id="KW-1133">Transmembrane helix</keyword>
<feature type="transmembrane region" description="Helical" evidence="6">
    <location>
        <begin position="55"/>
        <end position="73"/>
    </location>
</feature>
<feature type="transmembrane region" description="Helical" evidence="6">
    <location>
        <begin position="426"/>
        <end position="446"/>
    </location>
</feature>
<evidence type="ECO:0000256" key="1">
    <source>
        <dbReference type="ARBA" id="ARBA00004141"/>
    </source>
</evidence>
<feature type="domain" description="O-antigen ligase-related" evidence="7">
    <location>
        <begin position="219"/>
        <end position="374"/>
    </location>
</feature>
<dbReference type="InterPro" id="IPR051533">
    <property type="entry name" value="WaaL-like"/>
</dbReference>
<dbReference type="PANTHER" id="PTHR37422">
    <property type="entry name" value="TEICHURONIC ACID BIOSYNTHESIS PROTEIN TUAE"/>
    <property type="match status" value="1"/>
</dbReference>
<feature type="transmembrane region" description="Helical" evidence="6">
    <location>
        <begin position="177"/>
        <end position="201"/>
    </location>
</feature>
<dbReference type="GO" id="GO:0016874">
    <property type="term" value="F:ligase activity"/>
    <property type="evidence" value="ECO:0007669"/>
    <property type="project" value="UniProtKB-KW"/>
</dbReference>
<feature type="transmembrane region" description="Helical" evidence="6">
    <location>
        <begin position="85"/>
        <end position="103"/>
    </location>
</feature>
<dbReference type="Pfam" id="PF04932">
    <property type="entry name" value="Wzy_C"/>
    <property type="match status" value="1"/>
</dbReference>
<dbReference type="Proteomes" id="UP001183388">
    <property type="component" value="Unassembled WGS sequence"/>
</dbReference>
<keyword evidence="2 6" id="KW-0812">Transmembrane</keyword>
<evidence type="ECO:0000259" key="7">
    <source>
        <dbReference type="Pfam" id="PF04932"/>
    </source>
</evidence>
<gene>
    <name evidence="8" type="ORF">RM780_27520</name>
</gene>
<keyword evidence="8" id="KW-0436">Ligase</keyword>
<feature type="transmembrane region" description="Helical" evidence="6">
    <location>
        <begin position="213"/>
        <end position="228"/>
    </location>
</feature>
<sequence>MSAPPAAPSRAPLLAAPDVPAPAPPPRRRALLPALATVLLLALPGERWSVAGGQVAPADLASLLLAGCGLALLARPGPRLRPAAAVLLAAPAAAFALTTMASADPAGSLPGFARCLQVFVLVPLAVVLLLRDRRDFRLLALAVLALALAQGALGTWQHRTGNGASYLGENVRAVGTFGPMNVMGMATVVSLGLVLALALGLAPPAHASRLRRPAALGCAALLAVPLAFSFSRGAWLATGAAVCAVLLLAGRRPVRTLLAVTALAALAGGGVAAFGPGMLQERIGSIGQVTGSGADQSVTDRYAMWDAAVSMWRDAPWTGTGPKGYAGHRDAHASLALSGGSDTGGAGHAFRRQELQSPHNMYLLLLSEQGLIGAGTAVCCWAALLACAVRRLRAARRSDVGLAATGLLVWHAVNFLYADIGGPHTVLTGIAFGLTAWWALSPAAVAERAP</sequence>
<feature type="region of interest" description="Disordered" evidence="5">
    <location>
        <begin position="1"/>
        <end position="20"/>
    </location>
</feature>
<feature type="transmembrane region" description="Helical" evidence="6">
    <location>
        <begin position="109"/>
        <end position="131"/>
    </location>
</feature>
<comment type="caution">
    <text evidence="8">The sequence shown here is derived from an EMBL/GenBank/DDBJ whole genome shotgun (WGS) entry which is preliminary data.</text>
</comment>
<evidence type="ECO:0000256" key="2">
    <source>
        <dbReference type="ARBA" id="ARBA00022692"/>
    </source>
</evidence>
<evidence type="ECO:0000256" key="6">
    <source>
        <dbReference type="SAM" id="Phobius"/>
    </source>
</evidence>
<dbReference type="RefSeq" id="WP_311633631.1">
    <property type="nucleotide sequence ID" value="NZ_JAVREN010000096.1"/>
</dbReference>
<feature type="transmembrane region" description="Helical" evidence="6">
    <location>
        <begin position="400"/>
        <end position="420"/>
    </location>
</feature>
<dbReference type="EMBL" id="JAVREN010000096">
    <property type="protein sequence ID" value="MDT0310666.1"/>
    <property type="molecule type" value="Genomic_DNA"/>
</dbReference>
<organism evidence="8 9">
    <name type="scientific">Streptomyces boetiae</name>
    <dbReference type="NCBI Taxonomy" id="3075541"/>
    <lineage>
        <taxon>Bacteria</taxon>
        <taxon>Bacillati</taxon>
        <taxon>Actinomycetota</taxon>
        <taxon>Actinomycetes</taxon>
        <taxon>Kitasatosporales</taxon>
        <taxon>Streptomycetaceae</taxon>
        <taxon>Streptomyces</taxon>
    </lineage>
</organism>
<evidence type="ECO:0000256" key="3">
    <source>
        <dbReference type="ARBA" id="ARBA00022989"/>
    </source>
</evidence>
<feature type="transmembrane region" description="Helical" evidence="6">
    <location>
        <begin position="234"/>
        <end position="250"/>
    </location>
</feature>
<proteinExistence type="predicted"/>
<evidence type="ECO:0000313" key="9">
    <source>
        <dbReference type="Proteomes" id="UP001183388"/>
    </source>
</evidence>
<keyword evidence="9" id="KW-1185">Reference proteome</keyword>
<feature type="transmembrane region" description="Helical" evidence="6">
    <location>
        <begin position="370"/>
        <end position="388"/>
    </location>
</feature>